<evidence type="ECO:0000256" key="1">
    <source>
        <dbReference type="SAM" id="SignalP"/>
    </source>
</evidence>
<feature type="chain" id="PRO_5044758229" description="RxLR effector protein" evidence="1">
    <location>
        <begin position="25"/>
        <end position="159"/>
    </location>
</feature>
<protein>
    <recommendedName>
        <fullName evidence="4">RxLR effector protein</fullName>
    </recommendedName>
</protein>
<dbReference type="AlphaFoldDB" id="A0ABD3FHU9"/>
<keyword evidence="3" id="KW-1185">Reference proteome</keyword>
<proteinExistence type="predicted"/>
<evidence type="ECO:0000313" key="2">
    <source>
        <dbReference type="EMBL" id="KAL3665276.1"/>
    </source>
</evidence>
<keyword evidence="1" id="KW-0732">Signal</keyword>
<accession>A0ABD3FHU9</accession>
<evidence type="ECO:0000313" key="3">
    <source>
        <dbReference type="Proteomes" id="UP001632037"/>
    </source>
</evidence>
<reference evidence="2 3" key="1">
    <citation type="submission" date="2024-09" db="EMBL/GenBank/DDBJ databases">
        <title>Genome sequencing and assembly of Phytophthora oleae, isolate VK10A, causative agent of rot of olive drupes.</title>
        <authorList>
            <person name="Conti Taguali S."/>
            <person name="Riolo M."/>
            <person name="La Spada F."/>
            <person name="Cacciola S.O."/>
            <person name="Dionisio G."/>
        </authorList>
    </citation>
    <scope>NUCLEOTIDE SEQUENCE [LARGE SCALE GENOMIC DNA]</scope>
    <source>
        <strain evidence="2 3">VK10A</strain>
    </source>
</reference>
<evidence type="ECO:0008006" key="4">
    <source>
        <dbReference type="Google" id="ProtNLM"/>
    </source>
</evidence>
<organism evidence="2 3">
    <name type="scientific">Phytophthora oleae</name>
    <dbReference type="NCBI Taxonomy" id="2107226"/>
    <lineage>
        <taxon>Eukaryota</taxon>
        <taxon>Sar</taxon>
        <taxon>Stramenopiles</taxon>
        <taxon>Oomycota</taxon>
        <taxon>Peronosporomycetes</taxon>
        <taxon>Peronosporales</taxon>
        <taxon>Peronosporaceae</taxon>
        <taxon>Phytophthora</taxon>
    </lineage>
</organism>
<dbReference type="Proteomes" id="UP001632037">
    <property type="component" value="Unassembled WGS sequence"/>
</dbReference>
<sequence length="159" mass="17878">MRVEHPLLLLVLAVTFVANNNAVAATPSIDRAFRGARELNQEERVSISNSITGLTGKLKKVFATSDKKKLERAVKLVVKRADSRAFAKARISPEIMYKAMGLEASLGKYADWKKLTFTEQTTLFLKAQGSANQQLINRLDQWDGYELAWANNIYNKVYV</sequence>
<name>A0ABD3FHU9_9STRA</name>
<gene>
    <name evidence="2" type="ORF">V7S43_009904</name>
</gene>
<feature type="signal peptide" evidence="1">
    <location>
        <begin position="1"/>
        <end position="24"/>
    </location>
</feature>
<comment type="caution">
    <text evidence="2">The sequence shown here is derived from an EMBL/GenBank/DDBJ whole genome shotgun (WGS) entry which is preliminary data.</text>
</comment>
<dbReference type="EMBL" id="JBIMZQ010000021">
    <property type="protein sequence ID" value="KAL3665276.1"/>
    <property type="molecule type" value="Genomic_DNA"/>
</dbReference>